<dbReference type="PRINTS" id="PR00080">
    <property type="entry name" value="SDRFAMILY"/>
</dbReference>
<dbReference type="PANTHER" id="PTHR42760">
    <property type="entry name" value="SHORT-CHAIN DEHYDROGENASES/REDUCTASES FAMILY MEMBER"/>
    <property type="match status" value="1"/>
</dbReference>
<organism evidence="2">
    <name type="scientific">marine sediment metagenome</name>
    <dbReference type="NCBI Taxonomy" id="412755"/>
    <lineage>
        <taxon>unclassified sequences</taxon>
        <taxon>metagenomes</taxon>
        <taxon>ecological metagenomes</taxon>
    </lineage>
</organism>
<accession>X1LFC5</accession>
<gene>
    <name evidence="2" type="ORF">S06H3_14218</name>
</gene>
<dbReference type="InterPro" id="IPR020904">
    <property type="entry name" value="Sc_DH/Rdtase_CS"/>
</dbReference>
<dbReference type="EMBL" id="BARV01006951">
    <property type="protein sequence ID" value="GAI17997.1"/>
    <property type="molecule type" value="Genomic_DNA"/>
</dbReference>
<dbReference type="PROSITE" id="PS00061">
    <property type="entry name" value="ADH_SHORT"/>
    <property type="match status" value="1"/>
</dbReference>
<dbReference type="Gene3D" id="3.40.50.720">
    <property type="entry name" value="NAD(P)-binding Rossmann-like Domain"/>
    <property type="match status" value="1"/>
</dbReference>
<dbReference type="InterPro" id="IPR002347">
    <property type="entry name" value="SDR_fam"/>
</dbReference>
<proteinExistence type="inferred from homology"/>
<dbReference type="Pfam" id="PF00106">
    <property type="entry name" value="adh_short"/>
    <property type="match status" value="1"/>
</dbReference>
<feature type="non-terminal residue" evidence="2">
    <location>
        <position position="1"/>
    </location>
</feature>
<dbReference type="AlphaFoldDB" id="X1LFC5"/>
<dbReference type="PANTHER" id="PTHR42760:SF105">
    <property type="entry name" value="SORBITOL-6-PHOSPHATE 2-DEHYDROGENASE"/>
    <property type="match status" value="1"/>
</dbReference>
<reference evidence="2" key="1">
    <citation type="journal article" date="2014" name="Front. Microbiol.">
        <title>High frequency of phylogenetically diverse reductive dehalogenase-homologous genes in deep subseafloor sedimentary metagenomes.</title>
        <authorList>
            <person name="Kawai M."/>
            <person name="Futagami T."/>
            <person name="Toyoda A."/>
            <person name="Takaki Y."/>
            <person name="Nishi S."/>
            <person name="Hori S."/>
            <person name="Arai W."/>
            <person name="Tsubouchi T."/>
            <person name="Morono Y."/>
            <person name="Uchiyama I."/>
            <person name="Ito T."/>
            <person name="Fujiyama A."/>
            <person name="Inagaki F."/>
            <person name="Takami H."/>
        </authorList>
    </citation>
    <scope>NUCLEOTIDE SEQUENCE</scope>
    <source>
        <strain evidence="2">Expedition CK06-06</strain>
    </source>
</reference>
<comment type="similarity">
    <text evidence="1">Belongs to the short-chain dehydrogenases/reductases (SDR) family.</text>
</comment>
<dbReference type="PRINTS" id="PR00081">
    <property type="entry name" value="GDHRDH"/>
</dbReference>
<comment type="caution">
    <text evidence="2">The sequence shown here is derived from an EMBL/GenBank/DDBJ whole genome shotgun (WGS) entry which is preliminary data.</text>
</comment>
<evidence type="ECO:0000256" key="1">
    <source>
        <dbReference type="ARBA" id="ARBA00006484"/>
    </source>
</evidence>
<dbReference type="SUPFAM" id="SSF51735">
    <property type="entry name" value="NAD(P)-binding Rossmann-fold domains"/>
    <property type="match status" value="1"/>
</dbReference>
<name>X1LFC5_9ZZZZ</name>
<dbReference type="GO" id="GO:0016616">
    <property type="term" value="F:oxidoreductase activity, acting on the CH-OH group of donors, NAD or NADP as acceptor"/>
    <property type="evidence" value="ECO:0007669"/>
    <property type="project" value="TreeGrafter"/>
</dbReference>
<dbReference type="InterPro" id="IPR036291">
    <property type="entry name" value="NAD(P)-bd_dom_sf"/>
</dbReference>
<protein>
    <recommendedName>
        <fullName evidence="3">Sorbitol-6-phosphate 2-dehydrogenase</fullName>
    </recommendedName>
</protein>
<evidence type="ECO:0000313" key="2">
    <source>
        <dbReference type="EMBL" id="GAI17997.1"/>
    </source>
</evidence>
<evidence type="ECO:0008006" key="3">
    <source>
        <dbReference type="Google" id="ProtNLM"/>
    </source>
</evidence>
<sequence>GGIDIFISNAGVLKAGSLESMDLESFELSTKVNYTAFFLCTKYASEPMKIQYRFNQDYFSDIIQINSKSGLEGSKKNFAYAGSKFGGIGLTQSFALELMEYNIKVNAVCPGNFFEGPLWSDPEEGLFIQYLRSNKVPGARTIKDVRKFYESKIPMKRGCQIEDIAKAIFYIIDQKYETGQVIPVTGGQIMLR</sequence>